<dbReference type="AlphaFoldDB" id="A0A8H3FFC3"/>
<dbReference type="Proteomes" id="UP000664534">
    <property type="component" value="Unassembled WGS sequence"/>
</dbReference>
<dbReference type="OrthoDB" id="3793221at2759"/>
<organism evidence="1 2">
    <name type="scientific">Imshaugia aleurites</name>
    <dbReference type="NCBI Taxonomy" id="172621"/>
    <lineage>
        <taxon>Eukaryota</taxon>
        <taxon>Fungi</taxon>
        <taxon>Dikarya</taxon>
        <taxon>Ascomycota</taxon>
        <taxon>Pezizomycotina</taxon>
        <taxon>Lecanoromycetes</taxon>
        <taxon>OSLEUM clade</taxon>
        <taxon>Lecanoromycetidae</taxon>
        <taxon>Lecanorales</taxon>
        <taxon>Lecanorineae</taxon>
        <taxon>Parmeliaceae</taxon>
        <taxon>Imshaugia</taxon>
    </lineage>
</organism>
<name>A0A8H3FFC3_9LECA</name>
<sequence>MKLLIHHRKHAVSLIKAVDSADHQTGVATPSGTSIAVYPTDIVDGSIPENGIFMLFGGDLQINLQNSVKTNCANNTGTQCFGNIHDVLQTDQDENTIQSRGVALYGSKAFGPVAAAFEFVYSALIFIWVMKSAQNHPTRLHIHLPSYVLGQIGAATKLDSAVIKTAANDASPVTVTISTAATLITTTTSSSSTASTTACVEDDVTKMVIPAVEDSLLEGSTDSS</sequence>
<evidence type="ECO:0000313" key="2">
    <source>
        <dbReference type="Proteomes" id="UP000664534"/>
    </source>
</evidence>
<keyword evidence="2" id="KW-1185">Reference proteome</keyword>
<reference evidence="1" key="1">
    <citation type="submission" date="2021-03" db="EMBL/GenBank/DDBJ databases">
        <authorList>
            <person name="Tagirdzhanova G."/>
        </authorList>
    </citation>
    <scope>NUCLEOTIDE SEQUENCE</scope>
</reference>
<evidence type="ECO:0000313" key="1">
    <source>
        <dbReference type="EMBL" id="CAF9919851.1"/>
    </source>
</evidence>
<accession>A0A8H3FFC3</accession>
<proteinExistence type="predicted"/>
<dbReference type="EMBL" id="CAJPDT010000024">
    <property type="protein sequence ID" value="CAF9919851.1"/>
    <property type="molecule type" value="Genomic_DNA"/>
</dbReference>
<comment type="caution">
    <text evidence="1">The sequence shown here is derived from an EMBL/GenBank/DDBJ whole genome shotgun (WGS) entry which is preliminary data.</text>
</comment>
<gene>
    <name evidence="1" type="ORF">IMSHALPRED_004738</name>
</gene>
<protein>
    <submittedName>
        <fullName evidence="1">Uncharacterized protein</fullName>
    </submittedName>
</protein>